<dbReference type="EMBL" id="OBDO01000001">
    <property type="protein sequence ID" value="SNX94903.1"/>
    <property type="molecule type" value="Genomic_DNA"/>
</dbReference>
<dbReference type="AlphaFoldDB" id="A0A285E7S1"/>
<proteinExistence type="predicted"/>
<protein>
    <recommendedName>
        <fullName evidence="4">Flagellar biosynthetic protein FliP</fullName>
    </recommendedName>
</protein>
<feature type="transmembrane region" description="Helical" evidence="1">
    <location>
        <begin position="63"/>
        <end position="80"/>
    </location>
</feature>
<keyword evidence="1" id="KW-0472">Membrane</keyword>
<keyword evidence="3" id="KW-1185">Reference proteome</keyword>
<feature type="transmembrane region" description="Helical" evidence="1">
    <location>
        <begin position="116"/>
        <end position="134"/>
    </location>
</feature>
<evidence type="ECO:0000313" key="2">
    <source>
        <dbReference type="EMBL" id="SNX94903.1"/>
    </source>
</evidence>
<sequence>MTFTRTPESAAPHRSRRTRKLVVHYLEMVVAMAVGMVALHPVWELVLGAFGAGAVLDRTEPMALVMATNMTIGMTLVMRWRRHGWRACAEMGAAMYLPFVVLFVPLWAGLLSPGGLMLWGHVLMLVAMAGVMALRPSEYAHC</sequence>
<keyword evidence="1" id="KW-1133">Transmembrane helix</keyword>
<evidence type="ECO:0008006" key="4">
    <source>
        <dbReference type="Google" id="ProtNLM"/>
    </source>
</evidence>
<reference evidence="2 3" key="1">
    <citation type="submission" date="2017-09" db="EMBL/GenBank/DDBJ databases">
        <authorList>
            <person name="Ehlers B."/>
            <person name="Leendertz F.H."/>
        </authorList>
    </citation>
    <scope>NUCLEOTIDE SEQUENCE [LARGE SCALE GENOMIC DNA]</scope>
    <source>
        <strain evidence="2 3">DSM 46844</strain>
    </source>
</reference>
<evidence type="ECO:0000256" key="1">
    <source>
        <dbReference type="SAM" id="Phobius"/>
    </source>
</evidence>
<accession>A0A285E7S1</accession>
<name>A0A285E7S1_9ACTN</name>
<feature type="transmembrane region" description="Helical" evidence="1">
    <location>
        <begin position="92"/>
        <end position="110"/>
    </location>
</feature>
<gene>
    <name evidence="2" type="ORF">SAMN06893097_101704</name>
</gene>
<keyword evidence="1" id="KW-0812">Transmembrane</keyword>
<dbReference type="Proteomes" id="UP000219514">
    <property type="component" value="Unassembled WGS sequence"/>
</dbReference>
<evidence type="ECO:0000313" key="3">
    <source>
        <dbReference type="Proteomes" id="UP000219514"/>
    </source>
</evidence>
<dbReference type="RefSeq" id="WP_216359593.1">
    <property type="nucleotide sequence ID" value="NZ_JACHXB010000001.1"/>
</dbReference>
<organism evidence="2 3">
    <name type="scientific">Geodermatophilus sabuli</name>
    <dbReference type="NCBI Taxonomy" id="1564158"/>
    <lineage>
        <taxon>Bacteria</taxon>
        <taxon>Bacillati</taxon>
        <taxon>Actinomycetota</taxon>
        <taxon>Actinomycetes</taxon>
        <taxon>Geodermatophilales</taxon>
        <taxon>Geodermatophilaceae</taxon>
        <taxon>Geodermatophilus</taxon>
    </lineage>
</organism>
<feature type="transmembrane region" description="Helical" evidence="1">
    <location>
        <begin position="21"/>
        <end position="43"/>
    </location>
</feature>